<evidence type="ECO:0000256" key="1">
    <source>
        <dbReference type="ARBA" id="ARBA00022448"/>
    </source>
</evidence>
<keyword evidence="2" id="KW-1003">Cell membrane</keyword>
<dbReference type="SUPFAM" id="SSF52540">
    <property type="entry name" value="P-loop containing nucleoside triphosphate hydrolases"/>
    <property type="match status" value="1"/>
</dbReference>
<dbReference type="EMBL" id="CP031148">
    <property type="protein sequence ID" value="AXG10706.1"/>
    <property type="molecule type" value="Genomic_DNA"/>
</dbReference>
<organism evidence="7 10">
    <name type="scientific">Haloplanus rubicundus</name>
    <dbReference type="NCBI Taxonomy" id="1547898"/>
    <lineage>
        <taxon>Archaea</taxon>
        <taxon>Methanobacteriati</taxon>
        <taxon>Methanobacteriota</taxon>
        <taxon>Stenosarchaea group</taxon>
        <taxon>Halobacteria</taxon>
        <taxon>Halobacteriales</taxon>
        <taxon>Haloferacaceae</taxon>
        <taxon>Haloplanus</taxon>
    </lineage>
</organism>
<evidence type="ECO:0000256" key="5">
    <source>
        <dbReference type="SAM" id="MobiDB-lite"/>
    </source>
</evidence>
<gene>
    <name evidence="8" type="ORF">DU484_13105</name>
    <name evidence="7" type="ORF">DU500_13205</name>
</gene>
<accession>A0A345E533</accession>
<dbReference type="PANTHER" id="PTHR43423">
    <property type="entry name" value="ABC TRANSPORTER I FAMILY MEMBER 17"/>
    <property type="match status" value="1"/>
</dbReference>
<reference evidence="7 10" key="2">
    <citation type="submission" date="2018-07" db="EMBL/GenBank/DDBJ databases">
        <title>Genome sequences of Haloplanus sp. CBA1113.</title>
        <authorList>
            <person name="Kim Y.B."/>
            <person name="Roh S.W."/>
        </authorList>
    </citation>
    <scope>NUCLEOTIDE SEQUENCE [LARGE SCALE GENOMIC DNA]</scope>
    <source>
        <strain evidence="7 10">CBA1113</strain>
    </source>
</reference>
<dbReference type="NCBIfam" id="TIGR00972">
    <property type="entry name" value="3a0107s01c2"/>
    <property type="match status" value="1"/>
</dbReference>
<dbReference type="KEGG" id="haj:DU500_13205"/>
<dbReference type="PROSITE" id="PS00211">
    <property type="entry name" value="ABC_TRANSPORTER_1"/>
    <property type="match status" value="1"/>
</dbReference>
<keyword evidence="3" id="KW-0547">Nucleotide-binding</keyword>
<dbReference type="GeneID" id="37287933"/>
<keyword evidence="4 7" id="KW-0067">ATP-binding</keyword>
<sequence>MTDNPEQEYATEESTDDPTTDDMLVETDVSGSVESSGPTMQANTVVRAENVDVWYNDEQALRDISLEIPENQVTAMIGPSGCGKSTFLRCINRMNDLIDAARVEGDLYLRGKNVYDDDVDPVALRRRVGMVFQSPNPFPKSIYDNVAYGLKIQNKEGDYDEIVEESLKRAALWDEVNDRLDESGLELSGGQQQRLCIARAIAPDPEVILMDEPASALDPVATSQIEDLISELAEEYTVVIVTHNMQQAARISNKTAVFLTGGELVEFDDTEKIFENPESQRVEDYITGKFG</sequence>
<dbReference type="Gene3D" id="3.40.50.300">
    <property type="entry name" value="P-loop containing nucleotide triphosphate hydrolases"/>
    <property type="match status" value="1"/>
</dbReference>
<keyword evidence="2" id="KW-0472">Membrane</keyword>
<dbReference type="GO" id="GO:0016020">
    <property type="term" value="C:membrane"/>
    <property type="evidence" value="ECO:0007669"/>
    <property type="project" value="InterPro"/>
</dbReference>
<evidence type="ECO:0000313" key="7">
    <source>
        <dbReference type="EMBL" id="AXG07305.1"/>
    </source>
</evidence>
<feature type="region of interest" description="Disordered" evidence="5">
    <location>
        <begin position="1"/>
        <end position="22"/>
    </location>
</feature>
<dbReference type="GO" id="GO:0005315">
    <property type="term" value="F:phosphate transmembrane transporter activity"/>
    <property type="evidence" value="ECO:0007669"/>
    <property type="project" value="InterPro"/>
</dbReference>
<reference evidence="8 9" key="1">
    <citation type="submission" date="2018-07" db="EMBL/GenBank/DDBJ databases">
        <title>Genome sequences of Haloplanus sp. CBA1112.</title>
        <authorList>
            <person name="Kim Y.B."/>
            <person name="Roh S.W."/>
        </authorList>
    </citation>
    <scope>NUCLEOTIDE SEQUENCE [LARGE SCALE GENOMIC DNA]</scope>
    <source>
        <strain evidence="8 9">CBA1112</strain>
    </source>
</reference>
<dbReference type="GO" id="GO:0035435">
    <property type="term" value="P:phosphate ion transmembrane transport"/>
    <property type="evidence" value="ECO:0007669"/>
    <property type="project" value="InterPro"/>
</dbReference>
<evidence type="ECO:0000313" key="9">
    <source>
        <dbReference type="Proteomes" id="UP000252985"/>
    </source>
</evidence>
<dbReference type="GO" id="GO:0005524">
    <property type="term" value="F:ATP binding"/>
    <property type="evidence" value="ECO:0007669"/>
    <property type="project" value="UniProtKB-KW"/>
</dbReference>
<dbReference type="InterPro" id="IPR003439">
    <property type="entry name" value="ABC_transporter-like_ATP-bd"/>
</dbReference>
<name>A0A345E533_9EURY</name>
<evidence type="ECO:0000313" key="10">
    <source>
        <dbReference type="Proteomes" id="UP000253273"/>
    </source>
</evidence>
<dbReference type="PANTHER" id="PTHR43423:SF1">
    <property type="entry name" value="ABC TRANSPORTER I FAMILY MEMBER 17"/>
    <property type="match status" value="1"/>
</dbReference>
<dbReference type="GO" id="GO:0016887">
    <property type="term" value="F:ATP hydrolysis activity"/>
    <property type="evidence" value="ECO:0007669"/>
    <property type="project" value="InterPro"/>
</dbReference>
<feature type="domain" description="ABC transporter" evidence="6">
    <location>
        <begin position="46"/>
        <end position="286"/>
    </location>
</feature>
<evidence type="ECO:0000259" key="6">
    <source>
        <dbReference type="PROSITE" id="PS50893"/>
    </source>
</evidence>
<dbReference type="SMART" id="SM00382">
    <property type="entry name" value="AAA"/>
    <property type="match status" value="1"/>
</dbReference>
<protein>
    <submittedName>
        <fullName evidence="7">Phosphate ABC transporter ATP-binding protein</fullName>
    </submittedName>
</protein>
<dbReference type="CDD" id="cd03260">
    <property type="entry name" value="ABC_PstB_phosphate_transporter"/>
    <property type="match status" value="1"/>
</dbReference>
<dbReference type="Proteomes" id="UP000253273">
    <property type="component" value="Chromosome"/>
</dbReference>
<evidence type="ECO:0000256" key="4">
    <source>
        <dbReference type="ARBA" id="ARBA00022840"/>
    </source>
</evidence>
<accession>A0A345EET4</accession>
<dbReference type="EMBL" id="CP031150">
    <property type="protein sequence ID" value="AXG07305.1"/>
    <property type="molecule type" value="Genomic_DNA"/>
</dbReference>
<proteinExistence type="predicted"/>
<keyword evidence="1" id="KW-0813">Transport</keyword>
<evidence type="ECO:0000313" key="8">
    <source>
        <dbReference type="EMBL" id="AXG10706.1"/>
    </source>
</evidence>
<evidence type="ECO:0000256" key="3">
    <source>
        <dbReference type="ARBA" id="ARBA00022741"/>
    </source>
</evidence>
<dbReference type="InterPro" id="IPR017871">
    <property type="entry name" value="ABC_transporter-like_CS"/>
</dbReference>
<dbReference type="RefSeq" id="WP_114586435.1">
    <property type="nucleotide sequence ID" value="NZ_CP031148.1"/>
</dbReference>
<dbReference type="PROSITE" id="PS50893">
    <property type="entry name" value="ABC_TRANSPORTER_2"/>
    <property type="match status" value="1"/>
</dbReference>
<dbReference type="Proteomes" id="UP000252985">
    <property type="component" value="Chromosome"/>
</dbReference>
<dbReference type="OrthoDB" id="31298at2157"/>
<keyword evidence="10" id="KW-1185">Reference proteome</keyword>
<dbReference type="InterPro" id="IPR005670">
    <property type="entry name" value="PstB-like"/>
</dbReference>
<dbReference type="AlphaFoldDB" id="A0A345E533"/>
<dbReference type="KEGG" id="haq:DU484_13105"/>
<dbReference type="InterPro" id="IPR027417">
    <property type="entry name" value="P-loop_NTPase"/>
</dbReference>
<evidence type="ECO:0000256" key="2">
    <source>
        <dbReference type="ARBA" id="ARBA00022475"/>
    </source>
</evidence>
<dbReference type="InterPro" id="IPR003593">
    <property type="entry name" value="AAA+_ATPase"/>
</dbReference>
<dbReference type="Pfam" id="PF00005">
    <property type="entry name" value="ABC_tran"/>
    <property type="match status" value="1"/>
</dbReference>